<dbReference type="PANTHER" id="PTHR47572:SF4">
    <property type="entry name" value="LACTONASE DRP35"/>
    <property type="match status" value="1"/>
</dbReference>
<dbReference type="Pfam" id="PF08450">
    <property type="entry name" value="SGL"/>
    <property type="match status" value="1"/>
</dbReference>
<dbReference type="InterPro" id="IPR011042">
    <property type="entry name" value="6-blade_b-propeller_TolB-like"/>
</dbReference>
<reference evidence="4 5" key="1">
    <citation type="submission" date="2016-12" db="EMBL/GenBank/DDBJ databases">
        <title>Diversity of luminous bacteria.</title>
        <authorList>
            <person name="Yoshizawa S."/>
            <person name="Kogure K."/>
        </authorList>
    </citation>
    <scope>NUCLEOTIDE SEQUENCE [LARGE SCALE GENOMIC DNA]</scope>
    <source>
        <strain evidence="4 5">ATCC 33715</strain>
    </source>
</reference>
<accession>A0A2S7X3K1</accession>
<dbReference type="SUPFAM" id="SSF63829">
    <property type="entry name" value="Calcium-dependent phosphotriesterase"/>
    <property type="match status" value="1"/>
</dbReference>
<dbReference type="AlphaFoldDB" id="A0A2S7X3K1"/>
<feature type="domain" description="SMP-30/Gluconolactonase/LRE-like region" evidence="3">
    <location>
        <begin position="88"/>
        <end position="252"/>
    </location>
</feature>
<proteinExistence type="predicted"/>
<keyword evidence="2" id="KW-0732">Signal</keyword>
<dbReference type="PANTHER" id="PTHR47572">
    <property type="entry name" value="LIPOPROTEIN-RELATED"/>
    <property type="match status" value="1"/>
</dbReference>
<dbReference type="RefSeq" id="WP_105056177.1">
    <property type="nucleotide sequence ID" value="NZ_CAWNRT010000002.1"/>
</dbReference>
<dbReference type="GO" id="GO:0016787">
    <property type="term" value="F:hydrolase activity"/>
    <property type="evidence" value="ECO:0007669"/>
    <property type="project" value="UniProtKB-KW"/>
</dbReference>
<evidence type="ECO:0000313" key="5">
    <source>
        <dbReference type="Proteomes" id="UP000239263"/>
    </source>
</evidence>
<comment type="caution">
    <text evidence="4">The sequence shown here is derived from an EMBL/GenBank/DDBJ whole genome shotgun (WGS) entry which is preliminary data.</text>
</comment>
<dbReference type="OrthoDB" id="7675395at2"/>
<dbReference type="Proteomes" id="UP000239263">
    <property type="component" value="Unassembled WGS sequence"/>
</dbReference>
<feature type="signal peptide" evidence="2">
    <location>
        <begin position="1"/>
        <end position="20"/>
    </location>
</feature>
<dbReference type="EMBL" id="MSCO01000002">
    <property type="protein sequence ID" value="PQJ84787.1"/>
    <property type="molecule type" value="Genomic_DNA"/>
</dbReference>
<organism evidence="4 5">
    <name type="scientific">Aliivibrio sifiae</name>
    <dbReference type="NCBI Taxonomy" id="566293"/>
    <lineage>
        <taxon>Bacteria</taxon>
        <taxon>Pseudomonadati</taxon>
        <taxon>Pseudomonadota</taxon>
        <taxon>Gammaproteobacteria</taxon>
        <taxon>Vibrionales</taxon>
        <taxon>Vibrionaceae</taxon>
        <taxon>Aliivibrio</taxon>
    </lineage>
</organism>
<feature type="chain" id="PRO_5015548815" description="SMP-30/Gluconolactonase/LRE-like region domain-containing protein" evidence="2">
    <location>
        <begin position="21"/>
        <end position="280"/>
    </location>
</feature>
<protein>
    <recommendedName>
        <fullName evidence="3">SMP-30/Gluconolactonase/LRE-like region domain-containing protein</fullName>
    </recommendedName>
</protein>
<gene>
    <name evidence="4" type="ORF">BTO22_14930</name>
</gene>
<keyword evidence="1" id="KW-0378">Hydrolase</keyword>
<dbReference type="Gene3D" id="2.120.10.30">
    <property type="entry name" value="TolB, C-terminal domain"/>
    <property type="match status" value="1"/>
</dbReference>
<evidence type="ECO:0000256" key="2">
    <source>
        <dbReference type="SAM" id="SignalP"/>
    </source>
</evidence>
<evidence type="ECO:0000313" key="4">
    <source>
        <dbReference type="EMBL" id="PQJ84787.1"/>
    </source>
</evidence>
<dbReference type="InterPro" id="IPR013658">
    <property type="entry name" value="SGL"/>
</dbReference>
<evidence type="ECO:0000259" key="3">
    <source>
        <dbReference type="Pfam" id="PF08450"/>
    </source>
</evidence>
<sequence length="280" mass="31100">MKKRLLSITTAMILSQQVVAEPELTQKISNLPGVESIVFDENKNVYFTSLQAGNEKDDGSIIALNSKYEFIATIVNGLDNPKGISIKGELLYIADMTDLIEVNLRSGTVIKHHVESAEFLNDVAIDKSGNVYISDMFTSEIYKFSDNKVSKWMDSPELENPNGLLFIGDDLYIAAWGYFNKNNPMEAPFGRVLKVNPKTKVITAITEEPLGNLDGLQLDNKGQLIVSDWKQGVIYSVSMEGEAQKIIDLPRGPGDIYYSKKENKLLIPMAIDGEILSLTE</sequence>
<evidence type="ECO:0000256" key="1">
    <source>
        <dbReference type="ARBA" id="ARBA00022801"/>
    </source>
</evidence>
<name>A0A2S7X3K1_9GAMM</name>
<dbReference type="InterPro" id="IPR051262">
    <property type="entry name" value="SMP-30/CGR1_Lactonase"/>
</dbReference>